<protein>
    <submittedName>
        <fullName evidence="1">Phage virion morphogenesis (Putative tail completion) protein</fullName>
    </submittedName>
</protein>
<dbReference type="InterPro" id="IPR006522">
    <property type="entry name" value="Phage_virion_morphogenesis"/>
</dbReference>
<dbReference type="AlphaFoldDB" id="A0A0K6IU71"/>
<evidence type="ECO:0000313" key="1">
    <source>
        <dbReference type="EMBL" id="CUB06609.1"/>
    </source>
</evidence>
<organism evidence="1 2">
    <name type="scientific">Marinomonas fungiae</name>
    <dbReference type="NCBI Taxonomy" id="1137284"/>
    <lineage>
        <taxon>Bacteria</taxon>
        <taxon>Pseudomonadati</taxon>
        <taxon>Pseudomonadota</taxon>
        <taxon>Gammaproteobacteria</taxon>
        <taxon>Oceanospirillales</taxon>
        <taxon>Oceanospirillaceae</taxon>
        <taxon>Marinomonas</taxon>
    </lineage>
</organism>
<sequence>MTTYNSIQIRHNTDEILEAFNQLLARSDNLAPVMKDIEGVLADATERAFDEESSPDHDPWPNLSAFTQSQRTEKGYWPGQILQRSGRLAAGIETDSDSDSAYIGTNVIYAAIQQFGGTTSPNSMIPNKDIKPRPFIGLGSEDEEEILDILKDFLSEAL</sequence>
<dbReference type="NCBIfam" id="TIGR01635">
    <property type="entry name" value="tail_comp_S"/>
    <property type="match status" value="1"/>
</dbReference>
<proteinExistence type="predicted"/>
<dbReference type="STRING" id="1137284.GCA_001418205_03670"/>
<gene>
    <name evidence="1" type="ORF">Ga0061065_1203</name>
</gene>
<dbReference type="Pfam" id="PF05069">
    <property type="entry name" value="Phage_tail_S"/>
    <property type="match status" value="1"/>
</dbReference>
<accession>A0A0K6IU71</accession>
<dbReference type="OrthoDB" id="2081253at2"/>
<reference evidence="2" key="1">
    <citation type="submission" date="2015-08" db="EMBL/GenBank/DDBJ databases">
        <authorList>
            <person name="Varghese N."/>
        </authorList>
    </citation>
    <scope>NUCLEOTIDE SEQUENCE [LARGE SCALE GENOMIC DNA]</scope>
    <source>
        <strain evidence="2">JCM 18476</strain>
    </source>
</reference>
<evidence type="ECO:0000313" key="2">
    <source>
        <dbReference type="Proteomes" id="UP000182769"/>
    </source>
</evidence>
<dbReference type="Proteomes" id="UP000182769">
    <property type="component" value="Unassembled WGS sequence"/>
</dbReference>
<dbReference type="RefSeq" id="WP_055464667.1">
    <property type="nucleotide sequence ID" value="NZ_CYHG01000020.1"/>
</dbReference>
<name>A0A0K6IU71_9GAMM</name>
<keyword evidence="2" id="KW-1185">Reference proteome</keyword>
<dbReference type="EMBL" id="CYHG01000020">
    <property type="protein sequence ID" value="CUB06609.1"/>
    <property type="molecule type" value="Genomic_DNA"/>
</dbReference>